<evidence type="ECO:0000313" key="6">
    <source>
        <dbReference type="EMBL" id="SEM28234.1"/>
    </source>
</evidence>
<evidence type="ECO:0000256" key="3">
    <source>
        <dbReference type="ARBA" id="ARBA00023163"/>
    </source>
</evidence>
<organism evidence="6 7">
    <name type="scientific">Streptacidiphilus jiangxiensis</name>
    <dbReference type="NCBI Taxonomy" id="235985"/>
    <lineage>
        <taxon>Bacteria</taxon>
        <taxon>Bacillati</taxon>
        <taxon>Actinomycetota</taxon>
        <taxon>Actinomycetes</taxon>
        <taxon>Kitasatosporales</taxon>
        <taxon>Streptomycetaceae</taxon>
        <taxon>Streptacidiphilus</taxon>
    </lineage>
</organism>
<dbReference type="SUPFAM" id="SSF55781">
    <property type="entry name" value="GAF domain-like"/>
    <property type="match status" value="1"/>
</dbReference>
<feature type="domain" description="IclR-ED" evidence="5">
    <location>
        <begin position="71"/>
        <end position="249"/>
    </location>
</feature>
<dbReference type="GO" id="GO:0003677">
    <property type="term" value="F:DNA binding"/>
    <property type="evidence" value="ECO:0007669"/>
    <property type="project" value="UniProtKB-KW"/>
</dbReference>
<keyword evidence="7" id="KW-1185">Reference proteome</keyword>
<sequence length="249" mass="27163">MAARNQNPRSSVERALRLLEAVDRRGFGARADELAEEVQLPTDHARRLLRSLVREGYLERLEDGGYVLGGAFAMLGQANREQLVQSRLVAKMTSLRDELGAAVYFSRYADGEVSVQAVVDGPMTPSVHEWVDFRATGHASAIGKCLLAQLDHDSRRDHLSRHPAARFTSRTNIDTGALLQRLDRHPTTVPMLDLQEYAIGTVCAAVPVTAGTTVGCLAFSLPVEEAYRLKETAETMAAKAAPVLLALTV</sequence>
<evidence type="ECO:0000256" key="1">
    <source>
        <dbReference type="ARBA" id="ARBA00023015"/>
    </source>
</evidence>
<dbReference type="InterPro" id="IPR014757">
    <property type="entry name" value="Tscrpt_reg_IclR_C"/>
</dbReference>
<protein>
    <submittedName>
        <fullName evidence="6">DNA-binding transcriptional regulator, IclR family</fullName>
    </submittedName>
</protein>
<dbReference type="OrthoDB" id="5242615at2"/>
<evidence type="ECO:0000256" key="2">
    <source>
        <dbReference type="ARBA" id="ARBA00023125"/>
    </source>
</evidence>
<dbReference type="Gene3D" id="3.30.450.40">
    <property type="match status" value="1"/>
</dbReference>
<dbReference type="Proteomes" id="UP000183015">
    <property type="component" value="Unassembled WGS sequence"/>
</dbReference>
<dbReference type="Gene3D" id="1.10.10.10">
    <property type="entry name" value="Winged helix-like DNA-binding domain superfamily/Winged helix DNA-binding domain"/>
    <property type="match status" value="1"/>
</dbReference>
<dbReference type="AlphaFoldDB" id="A0A1H7X3S4"/>
<dbReference type="InterPro" id="IPR036390">
    <property type="entry name" value="WH_DNA-bd_sf"/>
</dbReference>
<dbReference type="GO" id="GO:0045892">
    <property type="term" value="P:negative regulation of DNA-templated transcription"/>
    <property type="evidence" value="ECO:0007669"/>
    <property type="project" value="TreeGrafter"/>
</dbReference>
<dbReference type="InterPro" id="IPR050707">
    <property type="entry name" value="HTH_MetabolicPath_Reg"/>
</dbReference>
<dbReference type="SUPFAM" id="SSF46785">
    <property type="entry name" value="Winged helix' DNA-binding domain"/>
    <property type="match status" value="1"/>
</dbReference>
<gene>
    <name evidence="6" type="ORF">SAMN05414137_122106</name>
</gene>
<keyword evidence="3" id="KW-0804">Transcription</keyword>
<evidence type="ECO:0000259" key="5">
    <source>
        <dbReference type="PROSITE" id="PS51078"/>
    </source>
</evidence>
<keyword evidence="2 6" id="KW-0238">DNA-binding</keyword>
<dbReference type="EMBL" id="FOAZ01000022">
    <property type="protein sequence ID" value="SEM28234.1"/>
    <property type="molecule type" value="Genomic_DNA"/>
</dbReference>
<evidence type="ECO:0000313" key="7">
    <source>
        <dbReference type="Proteomes" id="UP000183015"/>
    </source>
</evidence>
<dbReference type="STRING" id="235985.SAMN05414137_122106"/>
<keyword evidence="1" id="KW-0805">Transcription regulation</keyword>
<dbReference type="Pfam" id="PF09339">
    <property type="entry name" value="HTH_IclR"/>
    <property type="match status" value="1"/>
</dbReference>
<accession>A0A1H7X3S4</accession>
<dbReference type="PANTHER" id="PTHR30136">
    <property type="entry name" value="HELIX-TURN-HELIX TRANSCRIPTIONAL REGULATOR, ICLR FAMILY"/>
    <property type="match status" value="1"/>
</dbReference>
<reference evidence="7" key="1">
    <citation type="submission" date="2016-10" db="EMBL/GenBank/DDBJ databases">
        <authorList>
            <person name="Varghese N."/>
        </authorList>
    </citation>
    <scope>NUCLEOTIDE SEQUENCE [LARGE SCALE GENOMIC DNA]</scope>
    <source>
        <strain evidence="7">DSM 45096 / BCRC 16803 / CGMCC 4.1857 / CIP 109030 / JCM 12277 / KCTC 19219 / NBRC 100920 / 33214</strain>
    </source>
</reference>
<feature type="domain" description="HTH iclR-type" evidence="4">
    <location>
        <begin position="9"/>
        <end position="70"/>
    </location>
</feature>
<name>A0A1H7X3S4_STRJI</name>
<dbReference type="InterPro" id="IPR036388">
    <property type="entry name" value="WH-like_DNA-bd_sf"/>
</dbReference>
<dbReference type="PROSITE" id="PS51078">
    <property type="entry name" value="ICLR_ED"/>
    <property type="match status" value="1"/>
</dbReference>
<dbReference type="InterPro" id="IPR005471">
    <property type="entry name" value="Tscrpt_reg_IclR_N"/>
</dbReference>
<dbReference type="PANTHER" id="PTHR30136:SF24">
    <property type="entry name" value="HTH-TYPE TRANSCRIPTIONAL REPRESSOR ALLR"/>
    <property type="match status" value="1"/>
</dbReference>
<dbReference type="eggNOG" id="COG1414">
    <property type="taxonomic scope" value="Bacteria"/>
</dbReference>
<dbReference type="InterPro" id="IPR029016">
    <property type="entry name" value="GAF-like_dom_sf"/>
</dbReference>
<dbReference type="SMART" id="SM00346">
    <property type="entry name" value="HTH_ICLR"/>
    <property type="match status" value="1"/>
</dbReference>
<dbReference type="PROSITE" id="PS51077">
    <property type="entry name" value="HTH_ICLR"/>
    <property type="match status" value="1"/>
</dbReference>
<dbReference type="Pfam" id="PF01614">
    <property type="entry name" value="IclR_C"/>
    <property type="match status" value="1"/>
</dbReference>
<proteinExistence type="predicted"/>
<evidence type="ECO:0000259" key="4">
    <source>
        <dbReference type="PROSITE" id="PS51077"/>
    </source>
</evidence>
<dbReference type="GO" id="GO:0003700">
    <property type="term" value="F:DNA-binding transcription factor activity"/>
    <property type="evidence" value="ECO:0007669"/>
    <property type="project" value="TreeGrafter"/>
</dbReference>